<sequence>MTTESNKELVRKFLHCFSTRDVATAAQLTTDDLKWWMGGRIELFPLIGGAPKNAISTVFDELLPETRHGLAVEPLDMIAEGDKVACEAVTRGELGNARSYSNEYHLLFTFRDGKIASVKEYVGMLYAGGTSRP</sequence>
<dbReference type="OrthoDB" id="7061942at2"/>
<evidence type="ECO:0000313" key="2">
    <source>
        <dbReference type="EMBL" id="TDU24217.1"/>
    </source>
</evidence>
<keyword evidence="3" id="KW-1185">Reference proteome</keyword>
<protein>
    <recommendedName>
        <fullName evidence="1">SnoaL-like domain-containing protein</fullName>
    </recommendedName>
</protein>
<dbReference type="SUPFAM" id="SSF54427">
    <property type="entry name" value="NTF2-like"/>
    <property type="match status" value="1"/>
</dbReference>
<dbReference type="Proteomes" id="UP000295341">
    <property type="component" value="Unassembled WGS sequence"/>
</dbReference>
<reference evidence="2 3" key="1">
    <citation type="submission" date="2019-03" db="EMBL/GenBank/DDBJ databases">
        <title>Genomic Encyclopedia of Type Strains, Phase IV (KMG-IV): sequencing the most valuable type-strain genomes for metagenomic binning, comparative biology and taxonomic classification.</title>
        <authorList>
            <person name="Goeker M."/>
        </authorList>
    </citation>
    <scope>NUCLEOTIDE SEQUENCE [LARGE SCALE GENOMIC DNA]</scope>
    <source>
        <strain evidence="2 3">DSM 26377</strain>
    </source>
</reference>
<dbReference type="InterPro" id="IPR037401">
    <property type="entry name" value="SnoaL-like"/>
</dbReference>
<name>A0A4S3K8Q4_9GAMM</name>
<feature type="domain" description="SnoaL-like" evidence="1">
    <location>
        <begin position="10"/>
        <end position="117"/>
    </location>
</feature>
<evidence type="ECO:0000259" key="1">
    <source>
        <dbReference type="Pfam" id="PF12680"/>
    </source>
</evidence>
<comment type="caution">
    <text evidence="2">The sequence shown here is derived from an EMBL/GenBank/DDBJ whole genome shotgun (WGS) entry which is preliminary data.</text>
</comment>
<proteinExistence type="predicted"/>
<dbReference type="EMBL" id="SOBT01000012">
    <property type="protein sequence ID" value="TDU24217.1"/>
    <property type="molecule type" value="Genomic_DNA"/>
</dbReference>
<gene>
    <name evidence="2" type="ORF">DFR24_4482</name>
</gene>
<dbReference type="RefSeq" id="WP_133883636.1">
    <property type="nucleotide sequence ID" value="NZ_MWIN01000003.1"/>
</dbReference>
<dbReference type="Gene3D" id="3.10.450.50">
    <property type="match status" value="1"/>
</dbReference>
<dbReference type="InterPro" id="IPR032710">
    <property type="entry name" value="NTF2-like_dom_sf"/>
</dbReference>
<dbReference type="AlphaFoldDB" id="A0A4S3K8Q4"/>
<accession>A0A4S3K8Q4</accession>
<organism evidence="2 3">
    <name type="scientific">Panacagrimonas perspica</name>
    <dbReference type="NCBI Taxonomy" id="381431"/>
    <lineage>
        <taxon>Bacteria</taxon>
        <taxon>Pseudomonadati</taxon>
        <taxon>Pseudomonadota</taxon>
        <taxon>Gammaproteobacteria</taxon>
        <taxon>Nevskiales</taxon>
        <taxon>Nevskiaceae</taxon>
        <taxon>Panacagrimonas</taxon>
    </lineage>
</organism>
<evidence type="ECO:0000313" key="3">
    <source>
        <dbReference type="Proteomes" id="UP000295341"/>
    </source>
</evidence>
<dbReference type="Pfam" id="PF12680">
    <property type="entry name" value="SnoaL_2"/>
    <property type="match status" value="1"/>
</dbReference>